<dbReference type="RefSeq" id="WP_138864174.1">
    <property type="nucleotide sequence ID" value="NZ_VCPC01000002.1"/>
</dbReference>
<feature type="transmembrane region" description="Helical" evidence="1">
    <location>
        <begin position="373"/>
        <end position="396"/>
    </location>
</feature>
<dbReference type="Gene3D" id="3.90.70.10">
    <property type="entry name" value="Cysteine proteinases"/>
    <property type="match status" value="1"/>
</dbReference>
<dbReference type="InterPro" id="IPR005074">
    <property type="entry name" value="Peptidase_C39"/>
</dbReference>
<proteinExistence type="predicted"/>
<accession>A0ABY2XB91</accession>
<sequence>MLRSSLFWAGAALRLLFAKRHMVLQSARTDCGVASVLTVLNLLGRRADPVDAAEVLDRNREGSSLETMRRYMVDVYGLGAEALAARADQLGRVKGHVILHMHQQHYVVLLRRARAGLLVFDPAVGVVFYPLADFAALYSGHCLAVTRRGGSGQTLPQAAGAGRVVGGADPARARRAGLFVLGVTSRLMECGLLLCLVAALYMVLNHASMPAILTVAGLIAACGGLLLITRQTRFGAEDALARGAQARLWRGMLRAVMRGRDLAGFRGRYERDVSGSVRRGMMMALPQRAQVPGALGGLLGLTALLAVLSPVIALVHAMLFLGLIVLMQLDDVQLCRLSVRKGVGRYSRLSAKLGLPGGVVAPDLMGEIAKWTVIGFAGFGVLYWGLPPVALMFWILTGMQIVPQDFKRVAVLSPALGGQQAISPLVAAEVPMRGQAVPETAKVRITEAPALLRIDNIAALTEALHQPDLTVREQRLIMAEAVRNAIALVPDDTRPEIGPIRIFGPGQDATQPDFDHLLTAHQARSGQVLPMVQGGTDLRARVLKDPVLRNLYACASGDFPVFWDLRNRMAVEDIRARMTEAGLTRAGHLTMKRLTVVQAA</sequence>
<feature type="domain" description="Peptidase C39" evidence="2">
    <location>
        <begin position="25"/>
        <end position="145"/>
    </location>
</feature>
<organism evidence="3 4">
    <name type="scientific">Arenibacterium halophilum</name>
    <dbReference type="NCBI Taxonomy" id="2583821"/>
    <lineage>
        <taxon>Bacteria</taxon>
        <taxon>Pseudomonadati</taxon>
        <taxon>Pseudomonadota</taxon>
        <taxon>Alphaproteobacteria</taxon>
        <taxon>Rhodobacterales</taxon>
        <taxon>Paracoccaceae</taxon>
        <taxon>Arenibacterium</taxon>
    </lineage>
</organism>
<keyword evidence="1" id="KW-0812">Transmembrane</keyword>
<keyword evidence="1" id="KW-1133">Transmembrane helix</keyword>
<gene>
    <name evidence="3" type="ORF">FGK64_12875</name>
</gene>
<protein>
    <recommendedName>
        <fullName evidence="2">Peptidase C39 domain-containing protein</fullName>
    </recommendedName>
</protein>
<dbReference type="Pfam" id="PF03412">
    <property type="entry name" value="Peptidase_C39"/>
    <property type="match status" value="1"/>
</dbReference>
<evidence type="ECO:0000256" key="1">
    <source>
        <dbReference type="SAM" id="Phobius"/>
    </source>
</evidence>
<feature type="transmembrane region" description="Helical" evidence="1">
    <location>
        <begin position="178"/>
        <end position="203"/>
    </location>
</feature>
<evidence type="ECO:0000259" key="2">
    <source>
        <dbReference type="PROSITE" id="PS50990"/>
    </source>
</evidence>
<dbReference type="Proteomes" id="UP001191082">
    <property type="component" value="Unassembled WGS sequence"/>
</dbReference>
<name>A0ABY2XB91_9RHOB</name>
<reference evidence="3 4" key="1">
    <citation type="submission" date="2019-05" db="EMBL/GenBank/DDBJ databases">
        <title>Marivita sp. nov. isolated from sea sediment.</title>
        <authorList>
            <person name="Kim W."/>
        </authorList>
    </citation>
    <scope>NUCLEOTIDE SEQUENCE [LARGE SCALE GENOMIC DNA]</scope>
    <source>
        <strain evidence="3 4">CAU 1492</strain>
    </source>
</reference>
<evidence type="ECO:0000313" key="3">
    <source>
        <dbReference type="EMBL" id="TMV13621.1"/>
    </source>
</evidence>
<keyword evidence="4" id="KW-1185">Reference proteome</keyword>
<keyword evidence="1" id="KW-0472">Membrane</keyword>
<comment type="caution">
    <text evidence="3">The sequence shown here is derived from an EMBL/GenBank/DDBJ whole genome shotgun (WGS) entry which is preliminary data.</text>
</comment>
<dbReference type="PROSITE" id="PS50990">
    <property type="entry name" value="PEPTIDASE_C39"/>
    <property type="match status" value="1"/>
</dbReference>
<feature type="transmembrane region" description="Helical" evidence="1">
    <location>
        <begin position="209"/>
        <end position="228"/>
    </location>
</feature>
<feature type="transmembrane region" description="Helical" evidence="1">
    <location>
        <begin position="291"/>
        <end position="324"/>
    </location>
</feature>
<dbReference type="EMBL" id="VCPC01000002">
    <property type="protein sequence ID" value="TMV13621.1"/>
    <property type="molecule type" value="Genomic_DNA"/>
</dbReference>
<evidence type="ECO:0000313" key="4">
    <source>
        <dbReference type="Proteomes" id="UP001191082"/>
    </source>
</evidence>